<evidence type="ECO:0000256" key="1">
    <source>
        <dbReference type="SAM" id="MobiDB-lite"/>
    </source>
</evidence>
<dbReference type="Proteomes" id="UP000277326">
    <property type="component" value="Unassembled WGS sequence"/>
</dbReference>
<feature type="compositionally biased region" description="Basic and acidic residues" evidence="1">
    <location>
        <begin position="277"/>
        <end position="287"/>
    </location>
</feature>
<evidence type="ECO:0000313" key="5">
    <source>
        <dbReference type="Proteomes" id="UP000282007"/>
    </source>
</evidence>
<name>A0A3M0CL13_9EURY</name>
<dbReference type="Proteomes" id="UP000282007">
    <property type="component" value="Chromosome"/>
</dbReference>
<proteinExistence type="predicted"/>
<feature type="region of interest" description="Disordered" evidence="1">
    <location>
        <begin position="274"/>
        <end position="293"/>
    </location>
</feature>
<sequence length="429" mass="49250">MFENTLRYNHNGETKAVKKAAQYHDSLLIPAHFVAVSPRKIAGLLERLQTDFGTEFYVDPRLPAYRVGREFWDKPGKLGQWDQALAEYYGKPVTDILIKKGNLTVGDLSQEQLREVIESQCEFQLSMVADAAQAKLGRYMDLEADLRPRAIVPWYVKITSIRDLEINEWIIETAQEYSNYPVKPCFFTTPDFLSDETRLSALIELISGCDIREVFVWVEGLTKRKTDPMDYAHTAKLIYEISDSNIRPHLLYGSYFDHLLGYLGNRGSGFGPAYQESKAEKTGDEGKSGGGGTNRYYFNPVKTFLNFQETEHLGDENNEPLCECEICSRELGSWSEIYKFDGDYTAQSRHYIEVRQHHSSELSTLALGEKLTELEDKYSLYKDSLGNSDTAAQPYHLRKWKTGIEHFVEEMLEEDISQFQPVPEEEIEM</sequence>
<dbReference type="GeneID" id="38472891"/>
<protein>
    <recommendedName>
        <fullName evidence="6">tRNA-guanine family transglycosylase</fullName>
    </recommendedName>
</protein>
<dbReference type="OrthoDB" id="308034at2157"/>
<reference evidence="3 4" key="1">
    <citation type="journal article" date="2015" name="Stand. Genomic Sci.">
        <title>Genomic Encyclopedia of Bacterial and Archaeal Type Strains, Phase III: the genomes of soil and plant-associated and newly described type strains.</title>
        <authorList>
            <person name="Whitman W.B."/>
            <person name="Woyke T."/>
            <person name="Klenk H.P."/>
            <person name="Zhou Y."/>
            <person name="Lilburn T.G."/>
            <person name="Beck B.J."/>
            <person name="De Vos P."/>
            <person name="Vandamme P."/>
            <person name="Eisen J.A."/>
            <person name="Garrity G."/>
            <person name="Hugenholtz P."/>
            <person name="Kyrpides N.C."/>
        </authorList>
    </citation>
    <scope>NUCLEOTIDE SEQUENCE [LARGE SCALE GENOMIC DNA]</scope>
    <source>
        <strain evidence="3 4">CGMCC 1.10124</strain>
    </source>
</reference>
<dbReference type="KEGG" id="haer:DU502_16355"/>
<accession>A0A3M0CL13</accession>
<keyword evidence="5" id="KW-1185">Reference proteome</keyword>
<dbReference type="AlphaFoldDB" id="A0A3M0CL13"/>
<dbReference type="EMBL" id="REFS01000009">
    <property type="protein sequence ID" value="RMB09060.1"/>
    <property type="molecule type" value="Genomic_DNA"/>
</dbReference>
<evidence type="ECO:0000313" key="4">
    <source>
        <dbReference type="Proteomes" id="UP000277326"/>
    </source>
</evidence>
<dbReference type="EMBL" id="CP034145">
    <property type="protein sequence ID" value="AZH26849.1"/>
    <property type="molecule type" value="Genomic_DNA"/>
</dbReference>
<organism evidence="3 4">
    <name type="scientific">Haloplanus aerogenes</name>
    <dbReference type="NCBI Taxonomy" id="660522"/>
    <lineage>
        <taxon>Archaea</taxon>
        <taxon>Methanobacteriati</taxon>
        <taxon>Methanobacteriota</taxon>
        <taxon>Stenosarchaea group</taxon>
        <taxon>Halobacteria</taxon>
        <taxon>Halobacteriales</taxon>
        <taxon>Haloferacaceae</taxon>
        <taxon>Haloplanus</taxon>
    </lineage>
</organism>
<evidence type="ECO:0000313" key="3">
    <source>
        <dbReference type="EMBL" id="RMB09060.1"/>
    </source>
</evidence>
<evidence type="ECO:0008006" key="6">
    <source>
        <dbReference type="Google" id="ProtNLM"/>
    </source>
</evidence>
<dbReference type="RefSeq" id="WP_124897106.1">
    <property type="nucleotide sequence ID" value="NZ_CP034145.1"/>
</dbReference>
<gene>
    <name evidence="3" type="ORF">ATH50_3430</name>
    <name evidence="2" type="ORF">DU502_16355</name>
</gene>
<reference evidence="2 5" key="2">
    <citation type="submission" date="2018-07" db="EMBL/GenBank/DDBJ databases">
        <title>Genome sequences of Haloplanus aerogenes JCM 16430T.</title>
        <authorList>
            <person name="Kim Y.B."/>
            <person name="Roh S.W."/>
        </authorList>
    </citation>
    <scope>NUCLEOTIDE SEQUENCE [LARGE SCALE GENOMIC DNA]</scope>
    <source>
        <strain evidence="2 5">JCM 16430</strain>
    </source>
</reference>
<evidence type="ECO:0000313" key="2">
    <source>
        <dbReference type="EMBL" id="AZH26849.1"/>
    </source>
</evidence>
<reference evidence="3" key="3">
    <citation type="submission" date="2018-10" db="EMBL/GenBank/DDBJ databases">
        <authorList>
            <person name="Whitman W."/>
            <person name="Huntemann M."/>
            <person name="Clum A."/>
            <person name="Pillay M."/>
            <person name="Palaniappan K."/>
            <person name="Varghese N."/>
            <person name="Mikhailova N."/>
            <person name="Stamatis D."/>
            <person name="Reddy T."/>
            <person name="Daum C."/>
            <person name="Shapiro N."/>
            <person name="Ivanova N."/>
            <person name="Kyrpides N."/>
            <person name="Woyke T."/>
        </authorList>
    </citation>
    <scope>NUCLEOTIDE SEQUENCE</scope>
    <source>
        <strain evidence="3">CGMCC 1.10124</strain>
    </source>
</reference>